<accession>Q83FQ5</accession>
<evidence type="ECO:0000313" key="3">
    <source>
        <dbReference type="Proteomes" id="UP000002200"/>
    </source>
</evidence>
<organism evidence="2 3">
    <name type="scientific">Tropheryma whipplei (strain Twist)</name>
    <name type="common">Whipple's bacillus</name>
    <dbReference type="NCBI Taxonomy" id="203267"/>
    <lineage>
        <taxon>Bacteria</taxon>
        <taxon>Bacillati</taxon>
        <taxon>Actinomycetota</taxon>
        <taxon>Actinomycetes</taxon>
        <taxon>Micrococcales</taxon>
        <taxon>Tropherymataceae</taxon>
        <taxon>Tropheryma</taxon>
    </lineage>
</organism>
<gene>
    <name evidence="2" type="ordered locus">TWT_657</name>
</gene>
<keyword evidence="1" id="KW-1133">Transmembrane helix</keyword>
<protein>
    <submittedName>
        <fullName evidence="2">Uncharacterized protein</fullName>
    </submittedName>
</protein>
<keyword evidence="1" id="KW-0472">Membrane</keyword>
<name>Q83FQ5_TROWT</name>
<keyword evidence="3" id="KW-1185">Reference proteome</keyword>
<dbReference type="Proteomes" id="UP000002200">
    <property type="component" value="Chromosome"/>
</dbReference>
<dbReference type="AlphaFoldDB" id="Q83FQ5"/>
<dbReference type="HOGENOM" id="CLU_2572881_0_0_11"/>
<evidence type="ECO:0000256" key="1">
    <source>
        <dbReference type="SAM" id="Phobius"/>
    </source>
</evidence>
<dbReference type="KEGG" id="twh:TWT_657"/>
<feature type="transmembrane region" description="Helical" evidence="1">
    <location>
        <begin position="58"/>
        <end position="80"/>
    </location>
</feature>
<keyword evidence="1" id="KW-0812">Transmembrane</keyword>
<dbReference type="STRING" id="203267.TWT_657"/>
<proteinExistence type="predicted"/>
<dbReference type="EMBL" id="AE014184">
    <property type="protein sequence ID" value="AAO44754.1"/>
    <property type="molecule type" value="Genomic_DNA"/>
</dbReference>
<evidence type="ECO:0000313" key="2">
    <source>
        <dbReference type="EMBL" id="AAO44754.1"/>
    </source>
</evidence>
<sequence length="81" mass="9218">MHYLLCICSDLRRLSITIVVELFRTVVVDWLDQSMLCIWCTLDRVNGMSLVSLEMLCVGILVLITLAIAYAAISVLVRLFR</sequence>
<reference evidence="2 3" key="1">
    <citation type="journal article" date="2003" name="Genome Res.">
        <title>Tropheryma whipplei twist: a human pathogenic Actinobacteria with a reduced genome.</title>
        <authorList>
            <person name="Raoult D."/>
            <person name="Ogata H."/>
            <person name="Audic S."/>
            <person name="Robert C."/>
            <person name="Suhre K."/>
            <person name="Drancourt M."/>
            <person name="Claverie J.-M."/>
        </authorList>
    </citation>
    <scope>NUCLEOTIDE SEQUENCE [LARGE SCALE GENOMIC DNA]</scope>
    <source>
        <strain evidence="2 3">Twist</strain>
    </source>
</reference>